<dbReference type="InterPro" id="IPR002656">
    <property type="entry name" value="Acyl_transf_3_dom"/>
</dbReference>
<evidence type="ECO:0000256" key="1">
    <source>
        <dbReference type="SAM" id="MobiDB-lite"/>
    </source>
</evidence>
<name>A0AAV4RNG7_9ARAC</name>
<feature type="chain" id="PRO_5043674624" evidence="3">
    <location>
        <begin position="20"/>
        <end position="758"/>
    </location>
</feature>
<dbReference type="PANTHER" id="PTHR11161">
    <property type="entry name" value="O-ACYLTRANSFERASE"/>
    <property type="match status" value="1"/>
</dbReference>
<feature type="transmembrane region" description="Helical" evidence="2">
    <location>
        <begin position="678"/>
        <end position="700"/>
    </location>
</feature>
<feature type="transmembrane region" description="Helical" evidence="2">
    <location>
        <begin position="405"/>
        <end position="423"/>
    </location>
</feature>
<accession>A0AAV4RNG7</accession>
<feature type="transmembrane region" description="Helical" evidence="2">
    <location>
        <begin position="612"/>
        <end position="636"/>
    </location>
</feature>
<dbReference type="PANTHER" id="PTHR11161:SF0">
    <property type="entry name" value="O-ACYLTRANSFERASE LIKE PROTEIN"/>
    <property type="match status" value="1"/>
</dbReference>
<evidence type="ECO:0000313" key="6">
    <source>
        <dbReference type="Proteomes" id="UP001054837"/>
    </source>
</evidence>
<keyword evidence="2" id="KW-0812">Transmembrane</keyword>
<organism evidence="5 6">
    <name type="scientific">Caerostris darwini</name>
    <dbReference type="NCBI Taxonomy" id="1538125"/>
    <lineage>
        <taxon>Eukaryota</taxon>
        <taxon>Metazoa</taxon>
        <taxon>Ecdysozoa</taxon>
        <taxon>Arthropoda</taxon>
        <taxon>Chelicerata</taxon>
        <taxon>Arachnida</taxon>
        <taxon>Araneae</taxon>
        <taxon>Araneomorphae</taxon>
        <taxon>Entelegynae</taxon>
        <taxon>Araneoidea</taxon>
        <taxon>Araneidae</taxon>
        <taxon>Caerostris</taxon>
    </lineage>
</organism>
<reference evidence="5 6" key="1">
    <citation type="submission" date="2021-06" db="EMBL/GenBank/DDBJ databases">
        <title>Caerostris darwini draft genome.</title>
        <authorList>
            <person name="Kono N."/>
            <person name="Arakawa K."/>
        </authorList>
    </citation>
    <scope>NUCLEOTIDE SEQUENCE [LARGE SCALE GENOMIC DNA]</scope>
</reference>
<evidence type="ECO:0000256" key="3">
    <source>
        <dbReference type="SAM" id="SignalP"/>
    </source>
</evidence>
<feature type="transmembrane region" description="Helical" evidence="2">
    <location>
        <begin position="648"/>
        <end position="666"/>
    </location>
</feature>
<proteinExistence type="predicted"/>
<feature type="transmembrane region" description="Helical" evidence="2">
    <location>
        <begin position="290"/>
        <end position="307"/>
    </location>
</feature>
<dbReference type="InterPro" id="IPR006621">
    <property type="entry name" value="Nose-resist-to-fluoxetine_N"/>
</dbReference>
<feature type="transmembrane region" description="Helical" evidence="2">
    <location>
        <begin position="541"/>
        <end position="560"/>
    </location>
</feature>
<feature type="transmembrane region" description="Helical" evidence="2">
    <location>
        <begin position="492"/>
        <end position="514"/>
    </location>
</feature>
<comment type="caution">
    <text evidence="5">The sequence shown here is derived from an EMBL/GenBank/DDBJ whole genome shotgun (WGS) entry which is preliminary data.</text>
</comment>
<feature type="signal peptide" evidence="3">
    <location>
        <begin position="1"/>
        <end position="19"/>
    </location>
</feature>
<feature type="transmembrane region" description="Helical" evidence="2">
    <location>
        <begin position="251"/>
        <end position="270"/>
    </location>
</feature>
<feature type="transmembrane region" description="Helical" evidence="2">
    <location>
        <begin position="319"/>
        <end position="339"/>
    </location>
</feature>
<feature type="transmembrane region" description="Helical" evidence="2">
    <location>
        <begin position="359"/>
        <end position="384"/>
    </location>
</feature>
<dbReference type="GO" id="GO:0016747">
    <property type="term" value="F:acyltransferase activity, transferring groups other than amino-acyl groups"/>
    <property type="evidence" value="ECO:0007669"/>
    <property type="project" value="InterPro"/>
</dbReference>
<feature type="transmembrane region" description="Helical" evidence="2">
    <location>
        <begin position="464"/>
        <end position="485"/>
    </location>
</feature>
<dbReference type="AlphaFoldDB" id="A0AAV4RNG7"/>
<keyword evidence="2" id="KW-0472">Membrane</keyword>
<dbReference type="SMART" id="SM00703">
    <property type="entry name" value="NRF"/>
    <property type="match status" value="1"/>
</dbReference>
<evidence type="ECO:0000256" key="2">
    <source>
        <dbReference type="SAM" id="Phobius"/>
    </source>
</evidence>
<feature type="domain" description="Nose resistant-to-fluoxetine protein N-terminal" evidence="4">
    <location>
        <begin position="88"/>
        <end position="239"/>
    </location>
</feature>
<dbReference type="Pfam" id="PF20146">
    <property type="entry name" value="NRF"/>
    <property type="match status" value="1"/>
</dbReference>
<keyword evidence="2" id="KW-1133">Transmembrane helix</keyword>
<dbReference type="InterPro" id="IPR052728">
    <property type="entry name" value="O2_lipid_transport_reg"/>
</dbReference>
<feature type="region of interest" description="Disordered" evidence="1">
    <location>
        <begin position="27"/>
        <end position="46"/>
    </location>
</feature>
<evidence type="ECO:0000313" key="5">
    <source>
        <dbReference type="EMBL" id="GIY22649.1"/>
    </source>
</evidence>
<sequence length="758" mass="85724">MKSLETFLKLFIIFAVLDALSCTSHISTDSYSTSNSSGSTTTSAPEIKEDPSVQIWKDAEKAAKKLSASLVKSILPHALRMSETLNLTTSCSRGLIKFLTGIKQLKNWAFQMVDSSALVPHGILRGSISALGDYDMCIETDVPGHFRGQYCLVEIDPPTPPRRPFVAVEQMIPEFVNITHPESATTEFLKKAMYFYFLNIRSAICVPSTCSRQEIEMIASKAVESTGIEFKVLVPNCEVKVEQVTLNKSEISIITVLAFLLFLAVTATITDVTLKLKSEDENYQAKLSVAIRYLICFSLYTNACRLLKKDESPNSIKIFHGMKVITLLWVILNHSYYYINYQALGSLLNARIATTEGAFQFIANGFLNVETFFFISAVLVSYGIMKAKQEKINIFLFIFRRVWRLAPPFMLVIACLFLIPHLGSGPVWKETVIDGLVEKCKKKWWTNLLFFNNFVPNSEMCMNWSWYIPVDTHLYLISLAVLIPLKKNPRLAFLMNGAFFIIGTAITAANHVYFKLHPTAITAFVHPEDIDYFVDRGYFRTYVHCASYCVGLTVGYILATRQKIRIPLGWNIAGWITSFVLSLSVVYGVYDWNLGNVPSLAVSTLYTCTNKLVWALALAWVTITCMTGNGGFVTTILSWEVFVPLSRLTYMTYIIHPIIQIMYMGSTKTAIRMEHKTILFMYLSNIVLGFMCACILSLLFESPFMAVEKLFFSPRPKREETKDKIDEFKFTDSERSYSQSFKENGVCAINIKKLDSNH</sequence>
<dbReference type="Proteomes" id="UP001054837">
    <property type="component" value="Unassembled WGS sequence"/>
</dbReference>
<protein>
    <submittedName>
        <fullName evidence="5">Nose resistant to fluoxetine protein 6</fullName>
    </submittedName>
</protein>
<dbReference type="Pfam" id="PF01757">
    <property type="entry name" value="Acyl_transf_3"/>
    <property type="match status" value="1"/>
</dbReference>
<keyword evidence="6" id="KW-1185">Reference proteome</keyword>
<feature type="transmembrane region" description="Helical" evidence="2">
    <location>
        <begin position="572"/>
        <end position="592"/>
    </location>
</feature>
<gene>
    <name evidence="5" type="primary">nrf-6</name>
    <name evidence="5" type="ORF">CDAR_545541</name>
</gene>
<dbReference type="EMBL" id="BPLQ01006469">
    <property type="protein sequence ID" value="GIY22649.1"/>
    <property type="molecule type" value="Genomic_DNA"/>
</dbReference>
<evidence type="ECO:0000259" key="4">
    <source>
        <dbReference type="SMART" id="SM00703"/>
    </source>
</evidence>
<keyword evidence="3" id="KW-0732">Signal</keyword>
<feature type="compositionally biased region" description="Low complexity" evidence="1">
    <location>
        <begin position="27"/>
        <end position="43"/>
    </location>
</feature>